<dbReference type="OrthoDB" id="6382106at2759"/>
<evidence type="ECO:0000313" key="2">
    <source>
        <dbReference type="Proteomes" id="UP000324222"/>
    </source>
</evidence>
<organism evidence="1 2">
    <name type="scientific">Portunus trituberculatus</name>
    <name type="common">Swimming crab</name>
    <name type="synonym">Neptunus trituberculatus</name>
    <dbReference type="NCBI Taxonomy" id="210409"/>
    <lineage>
        <taxon>Eukaryota</taxon>
        <taxon>Metazoa</taxon>
        <taxon>Ecdysozoa</taxon>
        <taxon>Arthropoda</taxon>
        <taxon>Crustacea</taxon>
        <taxon>Multicrustacea</taxon>
        <taxon>Malacostraca</taxon>
        <taxon>Eumalacostraca</taxon>
        <taxon>Eucarida</taxon>
        <taxon>Decapoda</taxon>
        <taxon>Pleocyemata</taxon>
        <taxon>Brachyura</taxon>
        <taxon>Eubrachyura</taxon>
        <taxon>Portunoidea</taxon>
        <taxon>Portunidae</taxon>
        <taxon>Portuninae</taxon>
        <taxon>Portunus</taxon>
    </lineage>
</organism>
<dbReference type="Proteomes" id="UP000324222">
    <property type="component" value="Unassembled WGS sequence"/>
</dbReference>
<keyword evidence="2" id="KW-1185">Reference proteome</keyword>
<name>A0A5B7GPZ6_PORTR</name>
<dbReference type="EMBL" id="VSRR010015877">
    <property type="protein sequence ID" value="MPC58654.1"/>
    <property type="molecule type" value="Genomic_DNA"/>
</dbReference>
<proteinExistence type="predicted"/>
<gene>
    <name evidence="1" type="ORF">E2C01_052661</name>
</gene>
<evidence type="ECO:0000313" key="1">
    <source>
        <dbReference type="EMBL" id="MPC58654.1"/>
    </source>
</evidence>
<dbReference type="AlphaFoldDB" id="A0A5B7GPZ6"/>
<accession>A0A5B7GPZ6</accession>
<protein>
    <submittedName>
        <fullName evidence="1">Uncharacterized protein</fullName>
    </submittedName>
</protein>
<sequence>MQMKVCRETVPLLLKCAAEQVESPVAGSDVEDKGLELHCWIVKEGEGEDVTVMTRGRKAVWRDAQQANPTLAPVLRWLEDGELPSRKELLQENPAIKALVEQWEMLQVQNSVLQWSWEDAVTYKCAWLLVVPLSLSAKLLK</sequence>
<comment type="caution">
    <text evidence="1">The sequence shown here is derived from an EMBL/GenBank/DDBJ whole genome shotgun (WGS) entry which is preliminary data.</text>
</comment>
<reference evidence="1 2" key="1">
    <citation type="submission" date="2019-05" db="EMBL/GenBank/DDBJ databases">
        <title>Another draft genome of Portunus trituberculatus and its Hox gene families provides insights of decapod evolution.</title>
        <authorList>
            <person name="Jeong J.-H."/>
            <person name="Song I."/>
            <person name="Kim S."/>
            <person name="Choi T."/>
            <person name="Kim D."/>
            <person name="Ryu S."/>
            <person name="Kim W."/>
        </authorList>
    </citation>
    <scope>NUCLEOTIDE SEQUENCE [LARGE SCALE GENOMIC DNA]</scope>
    <source>
        <tissue evidence="1">Muscle</tissue>
    </source>
</reference>